<name>A0A081BMD8_9BACT</name>
<proteinExistence type="predicted"/>
<dbReference type="STRING" id="1499966.U14_02799"/>
<reference evidence="2" key="1">
    <citation type="journal article" date="2015" name="PeerJ">
        <title>First genomic representation of candidate bacterial phylum KSB3 points to enhanced environmental sensing as a trigger of wastewater bulking.</title>
        <authorList>
            <person name="Sekiguchi Y."/>
            <person name="Ohashi A."/>
            <person name="Parks D.H."/>
            <person name="Yamauchi T."/>
            <person name="Tyson G.W."/>
            <person name="Hugenholtz P."/>
        </authorList>
    </citation>
    <scope>NUCLEOTIDE SEQUENCE [LARGE SCALE GENOMIC DNA]</scope>
</reference>
<dbReference type="InterPro" id="IPR021778">
    <property type="entry name" value="Se/S_carrier-like"/>
</dbReference>
<feature type="domain" description="Putative Se/S carrier protein-like" evidence="1">
    <location>
        <begin position="8"/>
        <end position="74"/>
    </location>
</feature>
<dbReference type="Proteomes" id="UP000030700">
    <property type="component" value="Unassembled WGS sequence"/>
</dbReference>
<dbReference type="EMBL" id="DF820457">
    <property type="protein sequence ID" value="GAK51554.1"/>
    <property type="molecule type" value="Genomic_DNA"/>
</dbReference>
<protein>
    <recommendedName>
        <fullName evidence="1">Putative Se/S carrier protein-like domain-containing protein</fullName>
    </recommendedName>
</protein>
<keyword evidence="3" id="KW-1185">Reference proteome</keyword>
<organism evidence="2">
    <name type="scientific">Candidatus Moduliflexus flocculans</name>
    <dbReference type="NCBI Taxonomy" id="1499966"/>
    <lineage>
        <taxon>Bacteria</taxon>
        <taxon>Candidatus Moduliflexota</taxon>
        <taxon>Candidatus Moduliflexia</taxon>
        <taxon>Candidatus Moduliflexales</taxon>
        <taxon>Candidatus Moduliflexaceae</taxon>
    </lineage>
</organism>
<dbReference type="HOGENOM" id="CLU_167443_0_1_0"/>
<dbReference type="AlphaFoldDB" id="A0A081BMD8"/>
<accession>A0A081BMD8</accession>
<dbReference type="Pfam" id="PF11823">
    <property type="entry name" value="Se_S_carrier"/>
    <property type="match status" value="1"/>
</dbReference>
<evidence type="ECO:0000259" key="1">
    <source>
        <dbReference type="Pfam" id="PF11823"/>
    </source>
</evidence>
<gene>
    <name evidence="2" type="ORF">U14_02799</name>
</gene>
<evidence type="ECO:0000313" key="2">
    <source>
        <dbReference type="EMBL" id="GAK51554.1"/>
    </source>
</evidence>
<sequence length="76" mass="8191">MEILDQYAVILVHSTSHALRAEKLLRSAEICAKLIPVPRHLSSDCGSCLRILGVDKDCAAQTLKAGNIEIVGIHAL</sequence>
<evidence type="ECO:0000313" key="3">
    <source>
        <dbReference type="Proteomes" id="UP000030700"/>
    </source>
</evidence>